<accession>A0ABT1KBS9</accession>
<organism evidence="1 2">
    <name type="scientific">Nonomuraea roseoviolacea subsp. carminata</name>
    <dbReference type="NCBI Taxonomy" id="160689"/>
    <lineage>
        <taxon>Bacteria</taxon>
        <taxon>Bacillati</taxon>
        <taxon>Actinomycetota</taxon>
        <taxon>Actinomycetes</taxon>
        <taxon>Streptosporangiales</taxon>
        <taxon>Streptosporangiaceae</taxon>
        <taxon>Nonomuraea</taxon>
    </lineage>
</organism>
<gene>
    <name evidence="1" type="ORF">HD595_007588</name>
</gene>
<evidence type="ECO:0000313" key="1">
    <source>
        <dbReference type="EMBL" id="MCP2351466.1"/>
    </source>
</evidence>
<protein>
    <submittedName>
        <fullName evidence="1">Uncharacterized protein</fullName>
    </submittedName>
</protein>
<evidence type="ECO:0000313" key="2">
    <source>
        <dbReference type="Proteomes" id="UP001320766"/>
    </source>
</evidence>
<comment type="caution">
    <text evidence="1">The sequence shown here is derived from an EMBL/GenBank/DDBJ whole genome shotgun (WGS) entry which is preliminary data.</text>
</comment>
<dbReference type="EMBL" id="JAMZEC010000001">
    <property type="protein sequence ID" value="MCP2351466.1"/>
    <property type="molecule type" value="Genomic_DNA"/>
</dbReference>
<reference evidence="1 2" key="1">
    <citation type="submission" date="2022-06" db="EMBL/GenBank/DDBJ databases">
        <title>Sequencing the genomes of 1000 actinobacteria strains.</title>
        <authorList>
            <person name="Klenk H.-P."/>
        </authorList>
    </citation>
    <scope>NUCLEOTIDE SEQUENCE [LARGE SCALE GENOMIC DNA]</scope>
    <source>
        <strain evidence="1 2">DSM 44170</strain>
    </source>
</reference>
<proteinExistence type="predicted"/>
<dbReference type="Proteomes" id="UP001320766">
    <property type="component" value="Unassembled WGS sequence"/>
</dbReference>
<sequence length="84" mass="9753">MRLGYISGIKDVASPFGRWADPRRRRRRQHLPPRPEGFLASSAPTVWPPLVTYGQMRGLAAELLPGSEYRRHLLLRYSVVWREP</sequence>
<keyword evidence="2" id="KW-1185">Reference proteome</keyword>
<name>A0ABT1KBS9_9ACTN</name>